<evidence type="ECO:0000313" key="5">
    <source>
        <dbReference type="Proteomes" id="UP000030854"/>
    </source>
</evidence>
<keyword evidence="5" id="KW-1185">Reference proteome</keyword>
<dbReference type="STRING" id="52586.A0A0B1P4W9"/>
<comment type="similarity">
    <text evidence="1">Belongs to the putative lipase ROG1 family.</text>
</comment>
<organism evidence="4 5">
    <name type="scientific">Uncinula necator</name>
    <name type="common">Grape powdery mildew</name>
    <dbReference type="NCBI Taxonomy" id="52586"/>
    <lineage>
        <taxon>Eukaryota</taxon>
        <taxon>Fungi</taxon>
        <taxon>Dikarya</taxon>
        <taxon>Ascomycota</taxon>
        <taxon>Pezizomycotina</taxon>
        <taxon>Leotiomycetes</taxon>
        <taxon>Erysiphales</taxon>
        <taxon>Erysiphaceae</taxon>
        <taxon>Erysiphe</taxon>
    </lineage>
</organism>
<feature type="region of interest" description="Disordered" evidence="2">
    <location>
        <begin position="179"/>
        <end position="202"/>
    </location>
</feature>
<feature type="domain" description="DUF676" evidence="3">
    <location>
        <begin position="3"/>
        <end position="149"/>
    </location>
</feature>
<dbReference type="HOGENOM" id="CLU_020826_1_2_1"/>
<dbReference type="Gene3D" id="3.40.50.1820">
    <property type="entry name" value="alpha/beta hydrolase"/>
    <property type="match status" value="1"/>
</dbReference>
<dbReference type="EMBL" id="JNVN01002417">
    <property type="protein sequence ID" value="KHJ31996.1"/>
    <property type="molecule type" value="Genomic_DNA"/>
</dbReference>
<dbReference type="PANTHER" id="PTHR47842:SF1">
    <property type="entry name" value="DUF676 DOMAIN-CONTAINING PROTEIN"/>
    <property type="match status" value="1"/>
</dbReference>
<dbReference type="PANTHER" id="PTHR47842">
    <property type="entry name" value="EXPRESSED PROTEIN"/>
    <property type="match status" value="1"/>
</dbReference>
<reference evidence="4 5" key="1">
    <citation type="journal article" date="2014" name="BMC Genomics">
        <title>Adaptive genomic structural variation in the grape powdery mildew pathogen, Erysiphe necator.</title>
        <authorList>
            <person name="Jones L."/>
            <person name="Riaz S."/>
            <person name="Morales-Cruz A."/>
            <person name="Amrine K.C."/>
            <person name="McGuire B."/>
            <person name="Gubler W.D."/>
            <person name="Walker M.A."/>
            <person name="Cantu D."/>
        </authorList>
    </citation>
    <scope>NUCLEOTIDE SEQUENCE [LARGE SCALE GENOMIC DNA]</scope>
    <source>
        <strain evidence="5">c</strain>
    </source>
</reference>
<evidence type="ECO:0000259" key="3">
    <source>
        <dbReference type="Pfam" id="PF05057"/>
    </source>
</evidence>
<dbReference type="AlphaFoldDB" id="A0A0B1P4W9"/>
<accession>A0A0B1P4W9</accession>
<dbReference type="InterPro" id="IPR029058">
    <property type="entry name" value="AB_hydrolase_fold"/>
</dbReference>
<evidence type="ECO:0000256" key="1">
    <source>
        <dbReference type="ARBA" id="ARBA00007920"/>
    </source>
</evidence>
<name>A0A0B1P4W9_UNCNE</name>
<protein>
    <submittedName>
        <fullName evidence="4">Putative pgap1-like protein</fullName>
    </submittedName>
</protein>
<gene>
    <name evidence="4" type="ORF">EV44_g2141</name>
</gene>
<dbReference type="OMA" id="TAETWAH"/>
<comment type="caution">
    <text evidence="4">The sequence shown here is derived from an EMBL/GenBank/DDBJ whole genome shotgun (WGS) entry which is preliminary data.</text>
</comment>
<evidence type="ECO:0000256" key="2">
    <source>
        <dbReference type="SAM" id="MobiDB-lite"/>
    </source>
</evidence>
<dbReference type="SUPFAM" id="SSF53474">
    <property type="entry name" value="alpha/beta-Hydrolases"/>
    <property type="match status" value="1"/>
</dbReference>
<proteinExistence type="inferred from homology"/>
<sequence>MMKKTLLLCFIHGFKGDDSTFGSFPEYLKVIVNNALPNINVRALVYPRYETRGDLEECVKEFKEWVLENVIDFEVKNGSNSSTVDQSVRVILIGHSMGGIVATDTVLAIASNCPVNFSSAQTVTDHDAFNPLLFPYVQGVLAFDTPYLGISPGVLAHLSPPKSTLMQLSDLSKILMGSTTSGAKKESNSSNKSNLDAEESSKVSAPQSWTKIAAITGTSLVLAAGGATAAYLNRQSILQSWSWVGSHLKFVSCLMKRDELQKRTQDMATLNSKLNIRFGNLYTCLGKKSVEESISGTRTFCIVPNTENAEFWHKAVNDKADDEVTAHISMFFPQKNPGYYAMSQKAKSLIVQWTTDEWYSINTFDTNQSFMV</sequence>
<dbReference type="Pfam" id="PF05057">
    <property type="entry name" value="DUF676"/>
    <property type="match status" value="1"/>
</dbReference>
<dbReference type="Proteomes" id="UP000030854">
    <property type="component" value="Unassembled WGS sequence"/>
</dbReference>
<evidence type="ECO:0000313" key="4">
    <source>
        <dbReference type="EMBL" id="KHJ31996.1"/>
    </source>
</evidence>
<dbReference type="InterPro" id="IPR007751">
    <property type="entry name" value="DUF676_lipase-like"/>
</dbReference>